<feature type="binding site" evidence="1">
    <location>
        <position position="62"/>
    </location>
    <ligand>
        <name>substrate</name>
    </ligand>
</feature>
<dbReference type="GO" id="GO:0101006">
    <property type="term" value="F:protein histidine phosphatase activity"/>
    <property type="evidence" value="ECO:0007669"/>
    <property type="project" value="TreeGrafter"/>
</dbReference>
<dbReference type="SMART" id="SM00855">
    <property type="entry name" value="PGAM"/>
    <property type="match status" value="1"/>
</dbReference>
<sequence length="189" mass="20938">MTSNEPELWLIRHGLTEWARDRRHTGRSDIPLRPEGEAAAAELAPRLAGVHFDLQLASPLQRAWHTAELAGLDPKAEPDALEWDYGQYEGITTAQIQEQVPGWSIWTASVPGGETLAQVAARADTVIERVRQAAPTRAVLVAHAHYLRILAARWIGQDPALAAHLSLRTSTLSVLAWDRGRPVIDRWNS</sequence>
<dbReference type="RefSeq" id="WP_231447225.1">
    <property type="nucleotide sequence ID" value="NZ_JAJOMB010000017.1"/>
</dbReference>
<dbReference type="EMBL" id="JAJOMB010000017">
    <property type="protein sequence ID" value="MCD5314577.1"/>
    <property type="molecule type" value="Genomic_DNA"/>
</dbReference>
<dbReference type="InterPro" id="IPR013078">
    <property type="entry name" value="His_Pase_superF_clade-1"/>
</dbReference>
<proteinExistence type="predicted"/>
<name>A0A9X1SW20_9ACTN</name>
<dbReference type="GO" id="GO:0070297">
    <property type="term" value="P:regulation of phosphorelay signal transduction system"/>
    <property type="evidence" value="ECO:0007669"/>
    <property type="project" value="TreeGrafter"/>
</dbReference>
<dbReference type="PANTHER" id="PTHR48100">
    <property type="entry name" value="BROAD-SPECIFICITY PHOSPHATASE YOR283W-RELATED"/>
    <property type="match status" value="1"/>
</dbReference>
<evidence type="ECO:0000313" key="2">
    <source>
        <dbReference type="EMBL" id="MCD5314577.1"/>
    </source>
</evidence>
<dbReference type="AlphaFoldDB" id="A0A9X1SW20"/>
<accession>A0A9X1SW20</accession>
<dbReference type="Pfam" id="PF00300">
    <property type="entry name" value="His_Phos_1"/>
    <property type="match status" value="1"/>
</dbReference>
<feature type="binding site" evidence="1">
    <location>
        <begin position="25"/>
        <end position="26"/>
    </location>
    <ligand>
        <name>substrate</name>
    </ligand>
</feature>
<dbReference type="Proteomes" id="UP001138997">
    <property type="component" value="Unassembled WGS sequence"/>
</dbReference>
<keyword evidence="3" id="KW-1185">Reference proteome</keyword>
<dbReference type="InterPro" id="IPR029033">
    <property type="entry name" value="His_PPase_superfam"/>
</dbReference>
<evidence type="ECO:0000256" key="1">
    <source>
        <dbReference type="PIRSR" id="PIRSR613078-2"/>
    </source>
</evidence>
<protein>
    <submittedName>
        <fullName evidence="2">Histidine phosphatase family protein</fullName>
    </submittedName>
</protein>
<organism evidence="2 3">
    <name type="scientific">Kineosporia babensis</name>
    <dbReference type="NCBI Taxonomy" id="499548"/>
    <lineage>
        <taxon>Bacteria</taxon>
        <taxon>Bacillati</taxon>
        <taxon>Actinomycetota</taxon>
        <taxon>Actinomycetes</taxon>
        <taxon>Kineosporiales</taxon>
        <taxon>Kineosporiaceae</taxon>
        <taxon>Kineosporia</taxon>
    </lineage>
</organism>
<dbReference type="SUPFAM" id="SSF53254">
    <property type="entry name" value="Phosphoglycerate mutase-like"/>
    <property type="match status" value="1"/>
</dbReference>
<dbReference type="PANTHER" id="PTHR48100:SF15">
    <property type="entry name" value="SEDOHEPTULOSE 1,7-BISPHOSPHATASE"/>
    <property type="match status" value="1"/>
</dbReference>
<dbReference type="CDD" id="cd07067">
    <property type="entry name" value="HP_PGM_like"/>
    <property type="match status" value="1"/>
</dbReference>
<comment type="caution">
    <text evidence="2">The sequence shown here is derived from an EMBL/GenBank/DDBJ whole genome shotgun (WGS) entry which is preliminary data.</text>
</comment>
<reference evidence="2" key="1">
    <citation type="submission" date="2021-11" db="EMBL/GenBank/DDBJ databases">
        <title>Streptomyces corallinus and Kineosporia corallina sp. nov., two new coral-derived marine actinobacteria.</title>
        <authorList>
            <person name="Buangrab K."/>
            <person name="Sutthacheep M."/>
            <person name="Yeemin T."/>
            <person name="Harunari E."/>
            <person name="Igarashi Y."/>
            <person name="Sripreechasak P."/>
            <person name="Kanchanasin P."/>
            <person name="Tanasupawat S."/>
            <person name="Phongsopitanun W."/>
        </authorList>
    </citation>
    <scope>NUCLEOTIDE SEQUENCE</scope>
    <source>
        <strain evidence="2">JCM 31032</strain>
    </source>
</reference>
<dbReference type="Gene3D" id="3.40.50.1240">
    <property type="entry name" value="Phosphoglycerate mutase-like"/>
    <property type="match status" value="1"/>
</dbReference>
<dbReference type="InterPro" id="IPR050275">
    <property type="entry name" value="PGM_Phosphatase"/>
</dbReference>
<evidence type="ECO:0000313" key="3">
    <source>
        <dbReference type="Proteomes" id="UP001138997"/>
    </source>
</evidence>
<gene>
    <name evidence="2" type="ORF">LR394_27080</name>
</gene>
<dbReference type="PIRSF" id="PIRSF000709">
    <property type="entry name" value="6PFK_2-Ptase"/>
    <property type="match status" value="1"/>
</dbReference>